<evidence type="ECO:0000256" key="2">
    <source>
        <dbReference type="ARBA" id="ARBA00017228"/>
    </source>
</evidence>
<dbReference type="SUPFAM" id="SSF102114">
    <property type="entry name" value="Radical SAM enzymes"/>
    <property type="match status" value="1"/>
</dbReference>
<dbReference type="InterPro" id="IPR007197">
    <property type="entry name" value="rSAM"/>
</dbReference>
<dbReference type="OrthoDB" id="9808022at2"/>
<comment type="caution">
    <text evidence="5">The sequence shown here is derived from an EMBL/GenBank/DDBJ whole genome shotgun (WGS) entry which is preliminary data.</text>
</comment>
<dbReference type="PROSITE" id="PS51918">
    <property type="entry name" value="RADICAL_SAM"/>
    <property type="match status" value="1"/>
</dbReference>
<dbReference type="SFLD" id="SFLDS00029">
    <property type="entry name" value="Radical_SAM"/>
    <property type="match status" value="1"/>
</dbReference>
<dbReference type="PANTHER" id="PTHR13932:SF5">
    <property type="entry name" value="RADICAL S-ADENOSYL METHIONINE DOMAIN-CONTAINING PROTEIN 1, MITOCHONDRIAL"/>
    <property type="match status" value="1"/>
</dbReference>
<keyword evidence="3" id="KW-0949">S-adenosyl-L-methionine</keyword>
<dbReference type="PANTHER" id="PTHR13932">
    <property type="entry name" value="COPROPORPHYRINIGEN III OXIDASE"/>
    <property type="match status" value="1"/>
</dbReference>
<accession>A0A2M9HKI6</accession>
<dbReference type="SFLD" id="SFLDG01065">
    <property type="entry name" value="anaerobic_coproporphyrinogen-I"/>
    <property type="match status" value="1"/>
</dbReference>
<keyword evidence="3" id="KW-0479">Metal-binding</keyword>
<comment type="function">
    <text evidence="3">Probably acts as a heme chaperone, transferring heme to an unknown acceptor. Binds one molecule of heme per monomer, possibly covalently. Binds 1 [4Fe-4S] cluster. The cluster is coordinated with 3 cysteines and an exchangeable S-adenosyl-L-methionine.</text>
</comment>
<dbReference type="GO" id="GO:0005737">
    <property type="term" value="C:cytoplasm"/>
    <property type="evidence" value="ECO:0007669"/>
    <property type="project" value="UniProtKB-SubCell"/>
</dbReference>
<evidence type="ECO:0000259" key="4">
    <source>
        <dbReference type="PROSITE" id="PS51918"/>
    </source>
</evidence>
<dbReference type="Proteomes" id="UP000229239">
    <property type="component" value="Unassembled WGS sequence"/>
</dbReference>
<keyword evidence="6" id="KW-1185">Reference proteome</keyword>
<dbReference type="InterPro" id="IPR034505">
    <property type="entry name" value="Coproporphyrinogen-III_oxidase"/>
</dbReference>
<dbReference type="AlphaFoldDB" id="A0A2M9HKI6"/>
<keyword evidence="3" id="KW-0963">Cytoplasm</keyword>
<dbReference type="InterPro" id="IPR006638">
    <property type="entry name" value="Elp3/MiaA/NifB-like_rSAM"/>
</dbReference>
<keyword evidence="3" id="KW-0004">4Fe-4S</keyword>
<dbReference type="SFLD" id="SFLDG01082">
    <property type="entry name" value="B12-binding_domain_containing"/>
    <property type="match status" value="1"/>
</dbReference>
<dbReference type="GO" id="GO:0051539">
    <property type="term" value="F:4 iron, 4 sulfur cluster binding"/>
    <property type="evidence" value="ECO:0007669"/>
    <property type="project" value="UniProtKB-UniRule"/>
</dbReference>
<dbReference type="Gene3D" id="3.80.30.20">
    <property type="entry name" value="tm_1862 like domain"/>
    <property type="match status" value="1"/>
</dbReference>
<organism evidence="5 6">
    <name type="scientific">Bifidobacterium felsineum</name>
    <dbReference type="NCBI Taxonomy" id="2045440"/>
    <lineage>
        <taxon>Bacteria</taxon>
        <taxon>Bacillati</taxon>
        <taxon>Actinomycetota</taxon>
        <taxon>Actinomycetes</taxon>
        <taxon>Bifidobacteriales</taxon>
        <taxon>Bifidobacteriaceae</taxon>
        <taxon>Bifidobacterium</taxon>
    </lineage>
</organism>
<dbReference type="InterPro" id="IPR058240">
    <property type="entry name" value="rSAM_sf"/>
</dbReference>
<dbReference type="GO" id="GO:0046872">
    <property type="term" value="F:metal ion binding"/>
    <property type="evidence" value="ECO:0007669"/>
    <property type="project" value="UniProtKB-UniRule"/>
</dbReference>
<sequence length="412" mass="45239">MTYEIYIHVPFCLRRCGYCDFNTYTAVDLGAGASRGNYANMVIREMALTKQWQLDHGIEEPAVSTVFFGGGTPTILSADDLVAMLDAIRRIWGIQSGAEITTEANPDTVNEYYINRLAEGGFTRISFGMQSAVPHVLKTLDRTHTPANVAAGVEAANKAGLRSSVDLIYGAPGESLDDWRTSVQTAIDLGVNHISAYALTVEPTTKMGRQIAAGTLPKPNDDDEAAKYEIADDLFTAAGLQWYEVSNWARPGYESQHNLGYWRNVDWAGLGPGAHSHYNARPSFDALRAWDIAHPRLWGTAVNENRIPWGGSEEITPTENLEELIMLGLRIHEGLDLNHINQTIAAIDGPIAADDASISLKPIEVAQLQPMVEEGLITITSDAKHHTRVVPTRKGRLLNDAIIEHFFDFVGI</sequence>
<feature type="domain" description="Radical SAM core" evidence="4">
    <location>
        <begin position="1"/>
        <end position="241"/>
    </location>
</feature>
<dbReference type="GO" id="GO:0004109">
    <property type="term" value="F:coproporphyrinogen oxidase activity"/>
    <property type="evidence" value="ECO:0007669"/>
    <property type="project" value="InterPro"/>
</dbReference>
<dbReference type="EMBL" id="PEBJ01000002">
    <property type="protein sequence ID" value="PJM77322.1"/>
    <property type="molecule type" value="Genomic_DNA"/>
</dbReference>
<dbReference type="CDD" id="cd01335">
    <property type="entry name" value="Radical_SAM"/>
    <property type="match status" value="1"/>
</dbReference>
<comment type="subcellular location">
    <subcellularLocation>
        <location evidence="3">Cytoplasm</location>
    </subcellularLocation>
</comment>
<dbReference type="InterPro" id="IPR023404">
    <property type="entry name" value="rSAM_horseshoe"/>
</dbReference>
<proteinExistence type="inferred from homology"/>
<dbReference type="SFLD" id="SFLDF00288">
    <property type="entry name" value="HemN-like__clustered_with_nucl"/>
    <property type="match status" value="1"/>
</dbReference>
<evidence type="ECO:0000313" key="6">
    <source>
        <dbReference type="Proteomes" id="UP000229239"/>
    </source>
</evidence>
<gene>
    <name evidence="5" type="ORF">CSQ86_05425</name>
</gene>
<comment type="similarity">
    <text evidence="1">Belongs to the anaerobic coproporphyrinogen-III oxidase family. HemW subfamily.</text>
</comment>
<dbReference type="NCBIfam" id="TIGR00539">
    <property type="entry name" value="hemN_rel"/>
    <property type="match status" value="1"/>
</dbReference>
<evidence type="ECO:0000256" key="1">
    <source>
        <dbReference type="ARBA" id="ARBA00006100"/>
    </source>
</evidence>
<dbReference type="Pfam" id="PF04055">
    <property type="entry name" value="Radical_SAM"/>
    <property type="match status" value="1"/>
</dbReference>
<dbReference type="InterPro" id="IPR004559">
    <property type="entry name" value="HemW-like"/>
</dbReference>
<reference evidence="6" key="1">
    <citation type="submission" date="2017-10" db="EMBL/GenBank/DDBJ databases">
        <title>Draft genome sequences of strains TRE 1, TRE 9, TRE H and TRI 7, isolated from tamarins, belonging to four potential novel Bifidobacterium species.</title>
        <authorList>
            <person name="Mattarelli P."/>
            <person name="Modesto M."/>
            <person name="Puglisi E."/>
            <person name="Morelli L."/>
            <person name="Bonetti A."/>
            <person name="Spezio C."/>
            <person name="Sandri C."/>
        </authorList>
    </citation>
    <scope>NUCLEOTIDE SEQUENCE [LARGE SCALE GENOMIC DNA]</scope>
    <source>
        <strain evidence="6">TREH</strain>
    </source>
</reference>
<keyword evidence="3" id="KW-0349">Heme</keyword>
<keyword evidence="3" id="KW-0411">Iron-sulfur</keyword>
<dbReference type="RefSeq" id="WP_100494082.1">
    <property type="nucleotide sequence ID" value="NZ_PEBJ01000002.1"/>
</dbReference>
<dbReference type="GO" id="GO:0006779">
    <property type="term" value="P:porphyrin-containing compound biosynthetic process"/>
    <property type="evidence" value="ECO:0007669"/>
    <property type="project" value="InterPro"/>
</dbReference>
<dbReference type="SMART" id="SM00729">
    <property type="entry name" value="Elp3"/>
    <property type="match status" value="1"/>
</dbReference>
<protein>
    <recommendedName>
        <fullName evidence="2 3">Heme chaperone HemW</fullName>
    </recommendedName>
</protein>
<dbReference type="InterPro" id="IPR010723">
    <property type="entry name" value="HemN_C"/>
</dbReference>
<keyword evidence="3" id="KW-0408">Iron</keyword>
<name>A0A2M9HKI6_9BIFI</name>
<keyword evidence="3" id="KW-0143">Chaperone</keyword>
<evidence type="ECO:0000256" key="3">
    <source>
        <dbReference type="RuleBase" id="RU364116"/>
    </source>
</evidence>
<dbReference type="SFLD" id="SFLDF00562">
    <property type="entry name" value="HemN-like__clustered_with_heat"/>
    <property type="match status" value="1"/>
</dbReference>
<evidence type="ECO:0000313" key="5">
    <source>
        <dbReference type="EMBL" id="PJM77322.1"/>
    </source>
</evidence>
<dbReference type="Pfam" id="PF06969">
    <property type="entry name" value="HemN_C"/>
    <property type="match status" value="1"/>
</dbReference>